<dbReference type="CDD" id="cd08977">
    <property type="entry name" value="SusD"/>
    <property type="match status" value="1"/>
</dbReference>
<feature type="domain" description="SusD-like N-terminal" evidence="7">
    <location>
        <begin position="63"/>
        <end position="210"/>
    </location>
</feature>
<keyword evidence="9" id="KW-1185">Reference proteome</keyword>
<reference evidence="8" key="2">
    <citation type="submission" date="2023-01" db="EMBL/GenBank/DDBJ databases">
        <title>Draft genome sequence of Portibacter lacus strain NBRC 108769.</title>
        <authorList>
            <person name="Sun Q."/>
            <person name="Mori K."/>
        </authorList>
    </citation>
    <scope>NUCLEOTIDE SEQUENCE</scope>
    <source>
        <strain evidence="8">NBRC 108769</strain>
    </source>
</reference>
<keyword evidence="3" id="KW-0732">Signal</keyword>
<comment type="similarity">
    <text evidence="2">Belongs to the SusD family.</text>
</comment>
<evidence type="ECO:0000256" key="2">
    <source>
        <dbReference type="ARBA" id="ARBA00006275"/>
    </source>
</evidence>
<dbReference type="InterPro" id="IPR012944">
    <property type="entry name" value="SusD_RagB_dom"/>
</dbReference>
<reference evidence="8" key="1">
    <citation type="journal article" date="2014" name="Int. J. Syst. Evol. Microbiol.">
        <title>Complete genome sequence of Corynebacterium casei LMG S-19264T (=DSM 44701T), isolated from a smear-ripened cheese.</title>
        <authorList>
            <consortium name="US DOE Joint Genome Institute (JGI-PGF)"/>
            <person name="Walter F."/>
            <person name="Albersmeier A."/>
            <person name="Kalinowski J."/>
            <person name="Ruckert C."/>
        </authorList>
    </citation>
    <scope>NUCLEOTIDE SEQUENCE</scope>
    <source>
        <strain evidence="8">NBRC 108769</strain>
    </source>
</reference>
<evidence type="ECO:0000313" key="9">
    <source>
        <dbReference type="Proteomes" id="UP001156666"/>
    </source>
</evidence>
<dbReference type="EMBL" id="BSOH01000023">
    <property type="protein sequence ID" value="GLR18739.1"/>
    <property type="molecule type" value="Genomic_DNA"/>
</dbReference>
<keyword evidence="4" id="KW-0472">Membrane</keyword>
<accession>A0AA37SSK1</accession>
<organism evidence="8 9">
    <name type="scientific">Portibacter lacus</name>
    <dbReference type="NCBI Taxonomy" id="1099794"/>
    <lineage>
        <taxon>Bacteria</taxon>
        <taxon>Pseudomonadati</taxon>
        <taxon>Bacteroidota</taxon>
        <taxon>Saprospiria</taxon>
        <taxon>Saprospirales</taxon>
        <taxon>Haliscomenobacteraceae</taxon>
        <taxon>Portibacter</taxon>
    </lineage>
</organism>
<dbReference type="Proteomes" id="UP001156666">
    <property type="component" value="Unassembled WGS sequence"/>
</dbReference>
<dbReference type="InterPro" id="IPR011990">
    <property type="entry name" value="TPR-like_helical_dom_sf"/>
</dbReference>
<evidence type="ECO:0000256" key="4">
    <source>
        <dbReference type="ARBA" id="ARBA00023136"/>
    </source>
</evidence>
<comment type="subcellular location">
    <subcellularLocation>
        <location evidence="1">Cell outer membrane</location>
    </subcellularLocation>
</comment>
<dbReference type="InterPro" id="IPR033985">
    <property type="entry name" value="SusD-like_N"/>
</dbReference>
<evidence type="ECO:0000259" key="6">
    <source>
        <dbReference type="Pfam" id="PF07980"/>
    </source>
</evidence>
<keyword evidence="5" id="KW-0998">Cell outer membrane</keyword>
<gene>
    <name evidence="8" type="ORF">GCM10007940_33550</name>
</gene>
<evidence type="ECO:0000256" key="3">
    <source>
        <dbReference type="ARBA" id="ARBA00022729"/>
    </source>
</evidence>
<evidence type="ECO:0000256" key="5">
    <source>
        <dbReference type="ARBA" id="ARBA00023237"/>
    </source>
</evidence>
<evidence type="ECO:0000313" key="8">
    <source>
        <dbReference type="EMBL" id="GLR18739.1"/>
    </source>
</evidence>
<evidence type="ECO:0000259" key="7">
    <source>
        <dbReference type="Pfam" id="PF14322"/>
    </source>
</evidence>
<comment type="caution">
    <text evidence="8">The sequence shown here is derived from an EMBL/GenBank/DDBJ whole genome shotgun (WGS) entry which is preliminary data.</text>
</comment>
<evidence type="ECO:0000256" key="1">
    <source>
        <dbReference type="ARBA" id="ARBA00004442"/>
    </source>
</evidence>
<protein>
    <submittedName>
        <fullName evidence="8">Membrane protein</fullName>
    </submittedName>
</protein>
<dbReference type="SUPFAM" id="SSF48452">
    <property type="entry name" value="TPR-like"/>
    <property type="match status" value="1"/>
</dbReference>
<dbReference type="AlphaFoldDB" id="A0AA37SSK1"/>
<dbReference type="Pfam" id="PF14322">
    <property type="entry name" value="SusD-like_3"/>
    <property type="match status" value="1"/>
</dbReference>
<feature type="domain" description="RagB/SusD" evidence="6">
    <location>
        <begin position="331"/>
        <end position="480"/>
    </location>
</feature>
<proteinExistence type="inferred from homology"/>
<dbReference type="GO" id="GO:0009279">
    <property type="term" value="C:cell outer membrane"/>
    <property type="evidence" value="ECO:0007669"/>
    <property type="project" value="UniProtKB-SubCell"/>
</dbReference>
<name>A0AA37SSK1_9BACT</name>
<dbReference type="Pfam" id="PF07980">
    <property type="entry name" value="SusD_RagB"/>
    <property type="match status" value="1"/>
</dbReference>
<sequence length="480" mass="54124">MNSCTDILVEDPQDQIFVDNYFETENDAISAVNSIYAILNSTSTPPTFGGVYHSSYWVASGLASDEMENRFVGVLEYDQLENFTHNPVNGTLYDLWQNCYKGINNANFAINGIPDVSMNEARKASLLGEARFLRGLLYFELVRLFGEVPLFIDTEPPLFPSKASVSEVYEQIKADLTFASENTFAEHDRGDGLGRATSGAAKSLLAKVHLTIGEYAACIALCDEVLDSGQYELWEDFADAFRIANENGKESIFNIGFGDANGSISFWEVGQFNVRLLPAQLKEQITGVNAQGWQVATQDLFDSYDPNDRRREVTLMDKVFALDGRVLSIEPHIRKYWDQESEPNGGNTENDFPYLRLSDIYLMKAEAINELNNGPNAEAYDAINTIRKRARFNGEITLDVLPDLEGLSYDSFKTALLNERRWEFTGEGKRWFDLVRFNKLEETVKAAKPEAQVSDFHKLFPIPQEELDLNKNLLPQNTGY</sequence>
<dbReference type="Gene3D" id="1.25.40.390">
    <property type="match status" value="1"/>
</dbReference>